<dbReference type="Proteomes" id="UP000664203">
    <property type="component" value="Unassembled WGS sequence"/>
</dbReference>
<dbReference type="OrthoDB" id="537467at2759"/>
<dbReference type="EMBL" id="CAJPDR010000125">
    <property type="protein sequence ID" value="CAF9919564.1"/>
    <property type="molecule type" value="Genomic_DNA"/>
</dbReference>
<evidence type="ECO:0000313" key="2">
    <source>
        <dbReference type="EMBL" id="CAF9919564.1"/>
    </source>
</evidence>
<comment type="caution">
    <text evidence="2">The sequence shown here is derived from an EMBL/GenBank/DDBJ whole genome shotgun (WGS) entry which is preliminary data.</text>
</comment>
<name>A0A8H3F7T6_9LECA</name>
<evidence type="ECO:0000256" key="1">
    <source>
        <dbReference type="SAM" id="MobiDB-lite"/>
    </source>
</evidence>
<keyword evidence="3" id="KW-1185">Reference proteome</keyword>
<gene>
    <name evidence="2" type="ORF">ALECFALPRED_001218</name>
</gene>
<evidence type="ECO:0000313" key="3">
    <source>
        <dbReference type="Proteomes" id="UP000664203"/>
    </source>
</evidence>
<dbReference type="AlphaFoldDB" id="A0A8H3F7T6"/>
<reference evidence="2" key="1">
    <citation type="submission" date="2021-03" db="EMBL/GenBank/DDBJ databases">
        <authorList>
            <person name="Tagirdzhanova G."/>
        </authorList>
    </citation>
    <scope>NUCLEOTIDE SEQUENCE</scope>
</reference>
<organism evidence="2 3">
    <name type="scientific">Alectoria fallacina</name>
    <dbReference type="NCBI Taxonomy" id="1903189"/>
    <lineage>
        <taxon>Eukaryota</taxon>
        <taxon>Fungi</taxon>
        <taxon>Dikarya</taxon>
        <taxon>Ascomycota</taxon>
        <taxon>Pezizomycotina</taxon>
        <taxon>Lecanoromycetes</taxon>
        <taxon>OSLEUM clade</taxon>
        <taxon>Lecanoromycetidae</taxon>
        <taxon>Lecanorales</taxon>
        <taxon>Lecanorineae</taxon>
        <taxon>Parmeliaceae</taxon>
        <taxon>Alectoria</taxon>
    </lineage>
</organism>
<protein>
    <submittedName>
        <fullName evidence="2">Uncharacterized protein</fullName>
    </submittedName>
</protein>
<accession>A0A8H3F7T6</accession>
<sequence>RCRREKPRAGPCIETVIEMAFVQLLGDGGERRVVKCEEVERVVFTMTRRGTEEDDGSRGPLDADGPGEKGQGGEGEEAEEEDGGVRLPCNMDPAIATATVEPKWKKRSCTTAREWGMQKAKEREMVRRGARRGVAFGFEMEEGKRRRGVEAVQWGRVVESSFVKGEWGVRWRE</sequence>
<proteinExistence type="predicted"/>
<feature type="non-terminal residue" evidence="2">
    <location>
        <position position="1"/>
    </location>
</feature>
<feature type="region of interest" description="Disordered" evidence="1">
    <location>
        <begin position="47"/>
        <end position="90"/>
    </location>
</feature>